<keyword evidence="2" id="KW-1185">Reference proteome</keyword>
<dbReference type="Proteomes" id="UP001163321">
    <property type="component" value="Chromosome 4"/>
</dbReference>
<proteinExistence type="predicted"/>
<evidence type="ECO:0000313" key="2">
    <source>
        <dbReference type="Proteomes" id="UP001163321"/>
    </source>
</evidence>
<reference evidence="1 2" key="1">
    <citation type="journal article" date="2022" name="bioRxiv">
        <title>The genome of the oomycete Peronosclerospora sorghi, a cosmopolitan pathogen of maize and sorghum, is inflated with dispersed pseudogenes.</title>
        <authorList>
            <person name="Fletcher K."/>
            <person name="Martin F."/>
            <person name="Isakeit T."/>
            <person name="Cavanaugh K."/>
            <person name="Magill C."/>
            <person name="Michelmore R."/>
        </authorList>
    </citation>
    <scope>NUCLEOTIDE SEQUENCE [LARGE SCALE GENOMIC DNA]</scope>
    <source>
        <strain evidence="1">P6</strain>
    </source>
</reference>
<gene>
    <name evidence="1" type="ORF">PsorP6_005202</name>
</gene>
<name>A0ACC0W5M8_9STRA</name>
<organism evidence="1 2">
    <name type="scientific">Peronosclerospora sorghi</name>
    <dbReference type="NCBI Taxonomy" id="230839"/>
    <lineage>
        <taxon>Eukaryota</taxon>
        <taxon>Sar</taxon>
        <taxon>Stramenopiles</taxon>
        <taxon>Oomycota</taxon>
        <taxon>Peronosporomycetes</taxon>
        <taxon>Peronosporales</taxon>
        <taxon>Peronosporaceae</taxon>
        <taxon>Peronosclerospora</taxon>
    </lineage>
</organism>
<accession>A0ACC0W5M8</accession>
<evidence type="ECO:0000313" key="1">
    <source>
        <dbReference type="EMBL" id="KAI9913399.1"/>
    </source>
</evidence>
<comment type="caution">
    <text evidence="1">The sequence shown here is derived from an EMBL/GenBank/DDBJ whole genome shotgun (WGS) entry which is preliminary data.</text>
</comment>
<sequence>MNDNALSARYYASGDDSKRPYLEKKADIHVRFQESALDLISLVTHRASDLVINEATDPTVRKIKKASIVANTKISYDDTELLRLIHDHLVTKGLLHAASALVIEAKIPVERPPKVASAAEAQGPQTYGMMRTRIKASTPLKNRYWLIQRFP</sequence>
<dbReference type="EMBL" id="CM047583">
    <property type="protein sequence ID" value="KAI9913399.1"/>
    <property type="molecule type" value="Genomic_DNA"/>
</dbReference>
<protein>
    <submittedName>
        <fullName evidence="1">Uncharacterized protein</fullName>
    </submittedName>
</protein>